<accession>A0A091CQL9</accession>
<dbReference type="eggNOG" id="ENOG502S2Y1">
    <property type="taxonomic scope" value="Eukaryota"/>
</dbReference>
<evidence type="ECO:0000256" key="4">
    <source>
        <dbReference type="PROSITE-ProRule" id="PRU00175"/>
    </source>
</evidence>
<dbReference type="CDD" id="cd16565">
    <property type="entry name" value="RING-HC_RNF224"/>
    <property type="match status" value="1"/>
</dbReference>
<dbReference type="PANTHER" id="PTHR47454:SF1">
    <property type="entry name" value="RING FINGER PROTEIN 224"/>
    <property type="match status" value="1"/>
</dbReference>
<protein>
    <submittedName>
        <fullName evidence="7">RING finger protein 224</fullName>
    </submittedName>
</protein>
<dbReference type="GO" id="GO:0008270">
    <property type="term" value="F:zinc ion binding"/>
    <property type="evidence" value="ECO:0007669"/>
    <property type="project" value="UniProtKB-KW"/>
</dbReference>
<reference evidence="7 8" key="1">
    <citation type="submission" date="2013-11" db="EMBL/GenBank/DDBJ databases">
        <title>The Damaraland mole rat (Fukomys damarensis) genome and evolution of African mole rats.</title>
        <authorList>
            <person name="Gladyshev V.N."/>
            <person name="Fang X."/>
        </authorList>
    </citation>
    <scope>NUCLEOTIDE SEQUENCE [LARGE SCALE GENOMIC DNA]</scope>
    <source>
        <tissue evidence="7">Liver</tissue>
    </source>
</reference>
<feature type="region of interest" description="Disordered" evidence="5">
    <location>
        <begin position="52"/>
        <end position="127"/>
    </location>
</feature>
<dbReference type="Pfam" id="PF10631">
    <property type="entry name" value="DUF2477"/>
    <property type="match status" value="1"/>
</dbReference>
<organism evidence="7 8">
    <name type="scientific">Fukomys damarensis</name>
    <name type="common">Damaraland mole rat</name>
    <name type="synonym">Cryptomys damarensis</name>
    <dbReference type="NCBI Taxonomy" id="885580"/>
    <lineage>
        <taxon>Eukaryota</taxon>
        <taxon>Metazoa</taxon>
        <taxon>Chordata</taxon>
        <taxon>Craniata</taxon>
        <taxon>Vertebrata</taxon>
        <taxon>Euteleostomi</taxon>
        <taxon>Mammalia</taxon>
        <taxon>Eutheria</taxon>
        <taxon>Euarchontoglires</taxon>
        <taxon>Glires</taxon>
        <taxon>Rodentia</taxon>
        <taxon>Hystricomorpha</taxon>
        <taxon>Bathyergidae</taxon>
        <taxon>Fukomys</taxon>
    </lineage>
</organism>
<sequence>MKRGQGGALPCSALRGPCAVLGLAMDPHEMVVKNPYTHISIPRAHLRPDVGQQLEEAPSSSSSETQPLPTATCTLEPARVLQPTEAEVPKGAKGAKGAASSQSQQSWEQPCNPYSSGQRPAGLTYAGRPPMGRGTLPTWRAIGSAELFGTVTGTGHAGSNGDTLDHWLQGPGNKAGMLQPDDPGAPEEGAAPTARQNDCIVCYSAYDLTGHLPRRLYCGHTFCQACMRRLDALAHEQHWIPCPQCRQSTPTPRGGVAMLDLDLATFLAIKAELEPARARPQRPAPLKVEAAVSEQPAAICPTLSPQPHFPRPRHRCYCCCCCGWSSLCWAPPSSPEV</sequence>
<dbReference type="InterPro" id="IPR053122">
    <property type="entry name" value="RING_finger_domain"/>
</dbReference>
<feature type="compositionally biased region" description="Low complexity" evidence="5">
    <location>
        <begin position="91"/>
        <end position="106"/>
    </location>
</feature>
<keyword evidence="8" id="KW-1185">Reference proteome</keyword>
<dbReference type="SMART" id="SM00184">
    <property type="entry name" value="RING"/>
    <property type="match status" value="1"/>
</dbReference>
<dbReference type="EMBL" id="KN124375">
    <property type="protein sequence ID" value="KFO21454.1"/>
    <property type="molecule type" value="Genomic_DNA"/>
</dbReference>
<dbReference type="Pfam" id="PF13445">
    <property type="entry name" value="zf-RING_UBOX"/>
    <property type="match status" value="1"/>
</dbReference>
<keyword evidence="2 4" id="KW-0863">Zinc-finger</keyword>
<evidence type="ECO:0000256" key="1">
    <source>
        <dbReference type="ARBA" id="ARBA00022723"/>
    </source>
</evidence>
<dbReference type="PANTHER" id="PTHR47454">
    <property type="entry name" value="RING FINGER PROTEIN 224"/>
    <property type="match status" value="1"/>
</dbReference>
<dbReference type="AlphaFoldDB" id="A0A091CQL9"/>
<dbReference type="SUPFAM" id="SSF57850">
    <property type="entry name" value="RING/U-box"/>
    <property type="match status" value="1"/>
</dbReference>
<evidence type="ECO:0000256" key="5">
    <source>
        <dbReference type="SAM" id="MobiDB-lite"/>
    </source>
</evidence>
<evidence type="ECO:0000259" key="6">
    <source>
        <dbReference type="PROSITE" id="PS50089"/>
    </source>
</evidence>
<dbReference type="STRING" id="885580.ENSFDAP00000001729"/>
<dbReference type="Proteomes" id="UP000028990">
    <property type="component" value="Unassembled WGS sequence"/>
</dbReference>
<dbReference type="PROSITE" id="PS00518">
    <property type="entry name" value="ZF_RING_1"/>
    <property type="match status" value="1"/>
</dbReference>
<dbReference type="InterPro" id="IPR018904">
    <property type="entry name" value="UPF0574"/>
</dbReference>
<dbReference type="Gene3D" id="3.30.40.10">
    <property type="entry name" value="Zinc/RING finger domain, C3HC4 (zinc finger)"/>
    <property type="match status" value="1"/>
</dbReference>
<evidence type="ECO:0000256" key="3">
    <source>
        <dbReference type="ARBA" id="ARBA00022833"/>
    </source>
</evidence>
<feature type="domain" description="RING-type" evidence="6">
    <location>
        <begin position="199"/>
        <end position="246"/>
    </location>
</feature>
<dbReference type="InterPro" id="IPR013083">
    <property type="entry name" value="Znf_RING/FYVE/PHD"/>
</dbReference>
<evidence type="ECO:0000313" key="7">
    <source>
        <dbReference type="EMBL" id="KFO21454.1"/>
    </source>
</evidence>
<keyword evidence="3" id="KW-0862">Zinc</keyword>
<feature type="compositionally biased region" description="Polar residues" evidence="5">
    <location>
        <begin position="58"/>
        <end position="73"/>
    </location>
</feature>
<name>A0A091CQL9_FUKDA</name>
<gene>
    <name evidence="7" type="ORF">H920_17095</name>
</gene>
<dbReference type="InterPro" id="IPR001841">
    <property type="entry name" value="Znf_RING"/>
</dbReference>
<keyword evidence="1" id="KW-0479">Metal-binding</keyword>
<evidence type="ECO:0000313" key="8">
    <source>
        <dbReference type="Proteomes" id="UP000028990"/>
    </source>
</evidence>
<proteinExistence type="predicted"/>
<evidence type="ECO:0000256" key="2">
    <source>
        <dbReference type="ARBA" id="ARBA00022771"/>
    </source>
</evidence>
<dbReference type="InterPro" id="IPR027370">
    <property type="entry name" value="Znf-RING_euk"/>
</dbReference>
<feature type="compositionally biased region" description="Polar residues" evidence="5">
    <location>
        <begin position="107"/>
        <end position="118"/>
    </location>
</feature>
<dbReference type="PROSITE" id="PS50089">
    <property type="entry name" value="ZF_RING_2"/>
    <property type="match status" value="1"/>
</dbReference>
<dbReference type="InterPro" id="IPR017907">
    <property type="entry name" value="Znf_RING_CS"/>
</dbReference>